<dbReference type="EMBL" id="AMZH03017773">
    <property type="protein sequence ID" value="RRT42532.1"/>
    <property type="molecule type" value="Genomic_DNA"/>
</dbReference>
<comment type="caution">
    <text evidence="1">The sequence shown here is derived from an EMBL/GenBank/DDBJ whole genome shotgun (WGS) entry which is preliminary data.</text>
</comment>
<dbReference type="AlphaFoldDB" id="A0A426XST8"/>
<name>A0A426XST8_ENSVE</name>
<sequence>MSATQFFPEKVRSRLSTKMGRAASAAPALHIWFRRARATVAGGGPLFPIATDLFWATTGDSRRRWTFVVDRSVEEEQWRLWEEVAWLKPEQVARLYSRSKWRSNRLREVAATSVATELPKKRQRPRRVCRGCRFAGRICLRLPQMWLERMVSRVTRPQRATTDI</sequence>
<gene>
    <name evidence="1" type="ORF">B296_00036979</name>
</gene>
<evidence type="ECO:0000313" key="1">
    <source>
        <dbReference type="EMBL" id="RRT42532.1"/>
    </source>
</evidence>
<evidence type="ECO:0000313" key="2">
    <source>
        <dbReference type="Proteomes" id="UP000287651"/>
    </source>
</evidence>
<protein>
    <submittedName>
        <fullName evidence="1">Uncharacterized protein</fullName>
    </submittedName>
</protein>
<accession>A0A426XST8</accession>
<reference evidence="1 2" key="1">
    <citation type="journal article" date="2014" name="Agronomy (Basel)">
        <title>A Draft Genome Sequence for Ensete ventricosum, the Drought-Tolerant Tree Against Hunger.</title>
        <authorList>
            <person name="Harrison J."/>
            <person name="Moore K.A."/>
            <person name="Paszkiewicz K."/>
            <person name="Jones T."/>
            <person name="Grant M."/>
            <person name="Ambacheew D."/>
            <person name="Muzemil S."/>
            <person name="Studholme D.J."/>
        </authorList>
    </citation>
    <scope>NUCLEOTIDE SEQUENCE [LARGE SCALE GENOMIC DNA]</scope>
</reference>
<organism evidence="1 2">
    <name type="scientific">Ensete ventricosum</name>
    <name type="common">Abyssinian banana</name>
    <name type="synonym">Musa ensete</name>
    <dbReference type="NCBI Taxonomy" id="4639"/>
    <lineage>
        <taxon>Eukaryota</taxon>
        <taxon>Viridiplantae</taxon>
        <taxon>Streptophyta</taxon>
        <taxon>Embryophyta</taxon>
        <taxon>Tracheophyta</taxon>
        <taxon>Spermatophyta</taxon>
        <taxon>Magnoliopsida</taxon>
        <taxon>Liliopsida</taxon>
        <taxon>Zingiberales</taxon>
        <taxon>Musaceae</taxon>
        <taxon>Ensete</taxon>
    </lineage>
</organism>
<proteinExistence type="predicted"/>
<dbReference type="Proteomes" id="UP000287651">
    <property type="component" value="Unassembled WGS sequence"/>
</dbReference>